<protein>
    <submittedName>
        <fullName evidence="1">Nucleoporin Nup43, variant 3</fullName>
    </submittedName>
</protein>
<organism evidence="1 2">
    <name type="scientific">Entomophthora muscae</name>
    <dbReference type="NCBI Taxonomy" id="34485"/>
    <lineage>
        <taxon>Eukaryota</taxon>
        <taxon>Fungi</taxon>
        <taxon>Fungi incertae sedis</taxon>
        <taxon>Zoopagomycota</taxon>
        <taxon>Entomophthoromycotina</taxon>
        <taxon>Entomophthoromycetes</taxon>
        <taxon>Entomophthorales</taxon>
        <taxon>Entomophthoraceae</taxon>
        <taxon>Entomophthora</taxon>
    </lineage>
</organism>
<sequence length="421" mass="46502">MKLKGKISLPLFGSEYHSSQDSTYRGGSELNENFEQLLEKAVANIAIGVSYKFATGTSGNSGRNRVDIWSALVKESFPFAYHTTPELSIIHKGDVKDIQFWGRDILMTASGNGSVNLFDISSPTFDKTAHLLCRYQAHDKFYGGCSKVKPNPSLGVPFLEQFTLNSGSQYFNYRGGSILSSGYDGSLVLYELEVNKVTHKRKGIATCINDFAWFTPNLASLACSLGQMKLADLRSPRISTFMIDQKGNLNSHVGDFLSISQHQTQPFIFAGGTSTGGIAVFDIRYSGTDSSSSLSYIPSLHQRPVQKVQFCAANPEFLISSSEDGLSLLSCWKRESCPKFSRSMASGKGDWFPYQPSKSTRYQGSCPRSFFRTIAAEPNISSVNPFFMDMHPITGLLLTSYKSSIKLQHVIPPVRPDPRLD</sequence>
<name>A0ACC2TZ81_9FUNG</name>
<gene>
    <name evidence="1" type="primary">NUP43</name>
    <name evidence="1" type="ORF">DSO57_1033218</name>
</gene>
<accession>A0ACC2TZ81</accession>
<proteinExistence type="predicted"/>
<evidence type="ECO:0000313" key="2">
    <source>
        <dbReference type="Proteomes" id="UP001165960"/>
    </source>
</evidence>
<dbReference type="Proteomes" id="UP001165960">
    <property type="component" value="Unassembled WGS sequence"/>
</dbReference>
<evidence type="ECO:0000313" key="1">
    <source>
        <dbReference type="EMBL" id="KAJ9079646.1"/>
    </source>
</evidence>
<dbReference type="EMBL" id="QTSX02001679">
    <property type="protein sequence ID" value="KAJ9079646.1"/>
    <property type="molecule type" value="Genomic_DNA"/>
</dbReference>
<comment type="caution">
    <text evidence="1">The sequence shown here is derived from an EMBL/GenBank/DDBJ whole genome shotgun (WGS) entry which is preliminary data.</text>
</comment>
<reference evidence="1" key="1">
    <citation type="submission" date="2022-04" db="EMBL/GenBank/DDBJ databases">
        <title>Genome of the entomopathogenic fungus Entomophthora muscae.</title>
        <authorList>
            <person name="Elya C."/>
            <person name="Lovett B.R."/>
            <person name="Lee E."/>
            <person name="Macias A.M."/>
            <person name="Hajek A.E."/>
            <person name="De Bivort B.L."/>
            <person name="Kasson M.T."/>
            <person name="De Fine Licht H.H."/>
            <person name="Stajich J.E."/>
        </authorList>
    </citation>
    <scope>NUCLEOTIDE SEQUENCE</scope>
    <source>
        <strain evidence="1">Berkeley</strain>
    </source>
</reference>
<keyword evidence="2" id="KW-1185">Reference proteome</keyword>